<evidence type="ECO:0000313" key="9">
    <source>
        <dbReference type="Proteomes" id="UP001385951"/>
    </source>
</evidence>
<keyword evidence="9" id="KW-1185">Reference proteome</keyword>
<evidence type="ECO:0000256" key="4">
    <source>
        <dbReference type="ARBA" id="ARBA00023242"/>
    </source>
</evidence>
<organism evidence="8 9">
    <name type="scientific">Cerrena zonata</name>
    <dbReference type="NCBI Taxonomy" id="2478898"/>
    <lineage>
        <taxon>Eukaryota</taxon>
        <taxon>Fungi</taxon>
        <taxon>Dikarya</taxon>
        <taxon>Basidiomycota</taxon>
        <taxon>Agaricomycotina</taxon>
        <taxon>Agaricomycetes</taxon>
        <taxon>Polyporales</taxon>
        <taxon>Cerrenaceae</taxon>
        <taxon>Cerrena</taxon>
    </lineage>
</organism>
<accession>A0AAW0GKB3</accession>
<feature type="domain" description="RRM" evidence="7">
    <location>
        <begin position="30"/>
        <end position="112"/>
    </location>
</feature>
<feature type="region of interest" description="Disordered" evidence="6">
    <location>
        <begin position="890"/>
        <end position="979"/>
    </location>
</feature>
<evidence type="ECO:0000256" key="2">
    <source>
        <dbReference type="ARBA" id="ARBA00022737"/>
    </source>
</evidence>
<protein>
    <recommendedName>
        <fullName evidence="7">RRM domain-containing protein</fullName>
    </recommendedName>
</protein>
<dbReference type="SMART" id="SM00360">
    <property type="entry name" value="RRM"/>
    <property type="match status" value="5"/>
</dbReference>
<feature type="domain" description="RRM" evidence="7">
    <location>
        <begin position="276"/>
        <end position="359"/>
    </location>
</feature>
<dbReference type="GO" id="GO:0005730">
    <property type="term" value="C:nucleolus"/>
    <property type="evidence" value="ECO:0007669"/>
    <property type="project" value="TreeGrafter"/>
</dbReference>
<evidence type="ECO:0000256" key="3">
    <source>
        <dbReference type="ARBA" id="ARBA00022884"/>
    </source>
</evidence>
<dbReference type="CDD" id="cd12676">
    <property type="entry name" value="RRM3_Nop4p"/>
    <property type="match status" value="1"/>
</dbReference>
<feature type="compositionally biased region" description="Basic residues" evidence="6">
    <location>
        <begin position="967"/>
        <end position="979"/>
    </location>
</feature>
<feature type="compositionally biased region" description="Polar residues" evidence="6">
    <location>
        <begin position="246"/>
        <end position="267"/>
    </location>
</feature>
<keyword evidence="3 5" id="KW-0694">RNA-binding</keyword>
<name>A0AAW0GKB3_9APHY</name>
<dbReference type="InterPro" id="IPR000504">
    <property type="entry name" value="RRM_dom"/>
</dbReference>
<feature type="compositionally biased region" description="Basic and acidic residues" evidence="6">
    <location>
        <begin position="308"/>
        <end position="323"/>
    </location>
</feature>
<feature type="region of interest" description="Disordered" evidence="6">
    <location>
        <begin position="1"/>
        <end position="25"/>
    </location>
</feature>
<feature type="region of interest" description="Disordered" evidence="6">
    <location>
        <begin position="308"/>
        <end position="329"/>
    </location>
</feature>
<dbReference type="InterPro" id="IPR034808">
    <property type="entry name" value="Nop4p_RRM3"/>
</dbReference>
<dbReference type="InterPro" id="IPR035979">
    <property type="entry name" value="RBD_domain_sf"/>
</dbReference>
<reference evidence="8 9" key="1">
    <citation type="submission" date="2022-09" db="EMBL/GenBank/DDBJ databases">
        <authorList>
            <person name="Palmer J.M."/>
        </authorList>
    </citation>
    <scope>NUCLEOTIDE SEQUENCE [LARGE SCALE GENOMIC DNA]</scope>
    <source>
        <strain evidence="8 9">DSM 7382</strain>
    </source>
</reference>
<feature type="region of interest" description="Disordered" evidence="6">
    <location>
        <begin position="729"/>
        <end position="773"/>
    </location>
</feature>
<evidence type="ECO:0000313" key="8">
    <source>
        <dbReference type="EMBL" id="KAK7691550.1"/>
    </source>
</evidence>
<gene>
    <name evidence="8" type="ORF">QCA50_004949</name>
</gene>
<feature type="compositionally biased region" description="Basic and acidic residues" evidence="6">
    <location>
        <begin position="111"/>
        <end position="132"/>
    </location>
</feature>
<dbReference type="Gene3D" id="3.30.70.330">
    <property type="match status" value="5"/>
</dbReference>
<feature type="compositionally biased region" description="Polar residues" evidence="6">
    <location>
        <begin position="1"/>
        <end position="10"/>
    </location>
</feature>
<keyword evidence="2" id="KW-0677">Repeat</keyword>
<feature type="compositionally biased region" description="Basic and acidic residues" evidence="6">
    <location>
        <begin position="856"/>
        <end position="868"/>
    </location>
</feature>
<dbReference type="InterPro" id="IPR051945">
    <property type="entry name" value="RRM_MRD1_RNA_proc_ribogen"/>
</dbReference>
<feature type="compositionally biased region" description="Basic and acidic residues" evidence="6">
    <location>
        <begin position="916"/>
        <end position="927"/>
    </location>
</feature>
<feature type="compositionally biased region" description="Basic and acidic residues" evidence="6">
    <location>
        <begin position="371"/>
        <end position="392"/>
    </location>
</feature>
<dbReference type="InterPro" id="IPR012677">
    <property type="entry name" value="Nucleotide-bd_a/b_plait_sf"/>
</dbReference>
<dbReference type="Pfam" id="PF00076">
    <property type="entry name" value="RRM_1"/>
    <property type="match status" value="3"/>
</dbReference>
<dbReference type="PROSITE" id="PS50102">
    <property type="entry name" value="RRM"/>
    <property type="match status" value="4"/>
</dbReference>
<feature type="compositionally biased region" description="Basic and acidic residues" evidence="6">
    <location>
        <begin position="937"/>
        <end position="950"/>
    </location>
</feature>
<feature type="compositionally biased region" description="Low complexity" evidence="6">
    <location>
        <begin position="953"/>
        <end position="964"/>
    </location>
</feature>
<feature type="compositionally biased region" description="Acidic residues" evidence="6">
    <location>
        <begin position="734"/>
        <end position="748"/>
    </location>
</feature>
<feature type="domain" description="RRM" evidence="7">
    <location>
        <begin position="510"/>
        <end position="623"/>
    </location>
</feature>
<feature type="region of interest" description="Disordered" evidence="6">
    <location>
        <begin position="346"/>
        <end position="505"/>
    </location>
</feature>
<dbReference type="Proteomes" id="UP001385951">
    <property type="component" value="Unassembled WGS sequence"/>
</dbReference>
<comment type="caution">
    <text evidence="8">The sequence shown here is derived from an EMBL/GenBank/DDBJ whole genome shotgun (WGS) entry which is preliminary data.</text>
</comment>
<dbReference type="PANTHER" id="PTHR48039">
    <property type="entry name" value="RNA-BINDING MOTIF PROTEIN 14B"/>
    <property type="match status" value="1"/>
</dbReference>
<evidence type="ECO:0000256" key="5">
    <source>
        <dbReference type="PROSITE-ProRule" id="PRU00176"/>
    </source>
</evidence>
<dbReference type="PANTHER" id="PTHR48039:SF5">
    <property type="entry name" value="RNA-BINDING PROTEIN 28"/>
    <property type="match status" value="1"/>
</dbReference>
<dbReference type="GO" id="GO:0003729">
    <property type="term" value="F:mRNA binding"/>
    <property type="evidence" value="ECO:0007669"/>
    <property type="project" value="TreeGrafter"/>
</dbReference>
<feature type="compositionally biased region" description="Basic and acidic residues" evidence="6">
    <location>
        <begin position="749"/>
        <end position="761"/>
    </location>
</feature>
<dbReference type="FunFam" id="3.30.70.330:FF:000406">
    <property type="entry name" value="Related to Nucleolar protein NOP4"/>
    <property type="match status" value="1"/>
</dbReference>
<dbReference type="SUPFAM" id="SSF54928">
    <property type="entry name" value="RNA-binding domain, RBD"/>
    <property type="match status" value="2"/>
</dbReference>
<dbReference type="EMBL" id="JASBNA010000005">
    <property type="protein sequence ID" value="KAK7691550.1"/>
    <property type="molecule type" value="Genomic_DNA"/>
</dbReference>
<dbReference type="AlphaFoldDB" id="A0AAW0GKB3"/>
<feature type="domain" description="RRM" evidence="7">
    <location>
        <begin position="153"/>
        <end position="231"/>
    </location>
</feature>
<feature type="region of interest" description="Disordered" evidence="6">
    <location>
        <begin position="856"/>
        <end position="876"/>
    </location>
</feature>
<feature type="compositionally biased region" description="Acidic residues" evidence="6">
    <location>
        <begin position="393"/>
        <end position="419"/>
    </location>
</feature>
<dbReference type="CDD" id="cd00590">
    <property type="entry name" value="RRM_SF"/>
    <property type="match status" value="1"/>
</dbReference>
<keyword evidence="4" id="KW-0539">Nucleus</keyword>
<feature type="compositionally biased region" description="Basic and acidic residues" evidence="6">
    <location>
        <begin position="434"/>
        <end position="448"/>
    </location>
</feature>
<feature type="region of interest" description="Disordered" evidence="6">
    <location>
        <begin position="110"/>
        <end position="149"/>
    </location>
</feature>
<evidence type="ECO:0000256" key="1">
    <source>
        <dbReference type="ARBA" id="ARBA00004123"/>
    </source>
</evidence>
<proteinExistence type="predicted"/>
<evidence type="ECO:0000259" key="7">
    <source>
        <dbReference type="PROSITE" id="PS50102"/>
    </source>
</evidence>
<feature type="region of interest" description="Disordered" evidence="6">
    <location>
        <begin position="246"/>
        <end position="275"/>
    </location>
</feature>
<evidence type="ECO:0000256" key="6">
    <source>
        <dbReference type="SAM" id="MobiDB-lite"/>
    </source>
</evidence>
<comment type="subcellular location">
    <subcellularLocation>
        <location evidence="1">Nucleus</location>
    </subcellularLocation>
</comment>
<feature type="compositionally biased region" description="Acidic residues" evidence="6">
    <location>
        <begin position="476"/>
        <end position="497"/>
    </location>
</feature>
<feature type="compositionally biased region" description="Basic and acidic residues" evidence="6">
    <location>
        <begin position="465"/>
        <end position="475"/>
    </location>
</feature>
<sequence>MELEETSTSLGKRKARDEEGATVEPKTYGSTVFVSNLPYSATSTDLKTLFSDIGPVRSAFVVLDQGTGISKGVGYVSFAIREDAQLAHNNANGNGEPILLDGRKLRVQWADSKHHKDKNEKDSDEVKKEPKPKPIRAPKPIQPSGPKDPLAIRTIVVSGLPASIDSKTLWKKVRKYNGAEKADWPIEKDGIEDKSTAQVLFSNPAAAQEAVSKLHAHVFKGALLSVTLKKRLDGLAKPAFVKSSKASKIPSTSEVDPSPSATTSKSRTGPAPSRASRLIVRNLPFDITEQDLRSVFLPYGPIHSIHIPLEKSDKEDKPEEKSGPRRKGYAFVWMLSKKDAELALEGANGAKVRSGMAETLVRDKQKKKKLIREERKMKEREKVRKAKAKEGEGGSDDEDRDEEEQEEDVKEKEEDEEETSEHSSERVIAVDWALSKDKWEEAKAKMQDEVEEEVEASGSEASSDEDSHIGVHQDGSDSEDSDSDGDSMDVDEDDDEEPVKPELPAVDVGTTLFVRNVPFEATEDELRTTFRAFGPLRYARITIDHNTGRSRGTGFVCFWNREDADKAIEQSDILRQETMGNDASGPKKNPFKLPSLLTFDPSASIAQNLVLQGRTLDVIRAVTRDEAGKLKEVGERQREKADKRNLYLLREGIILPNMPAASSLSQTELENRSQSYNSRRALLRSNPSLYVSRTRLSVRQLPLTVSERMLKRLGIHAVRAFRNEVKAGSREGLTEDELTERVEDDAEEDTSKATDAKDKGKGKGKGRNTGVKQAKIVRQQDRVDPVTGKGRSRGYGFLEMEKHADALRVLRWANNSPEVGKLFADWWKEELEDLVKAEKKKEKKDRDDARLERLKKELEGLKDGEGGSRGKGKKGALIVEFSIENVQVVKRRAAHEQEQKTGPSEPRKSRKPSSSVKKEKKEDEDKSTLPAKKKRRVSEPHSQKPGEAKPDASSSSKMGSQIGSLIGRKRKERKGKSRS</sequence>